<name>A0ABS0HV50_9HYPH</name>
<dbReference type="Pfam" id="PF00403">
    <property type="entry name" value="HMA"/>
    <property type="match status" value="1"/>
</dbReference>
<dbReference type="InterPro" id="IPR006121">
    <property type="entry name" value="HMA_dom"/>
</dbReference>
<protein>
    <submittedName>
        <fullName evidence="3">Heavy-metal-associated domain-containing protein</fullName>
    </submittedName>
</protein>
<dbReference type="RefSeq" id="WP_196264734.1">
    <property type="nucleotide sequence ID" value="NZ_JADQDN010000007.1"/>
</dbReference>
<feature type="domain" description="HMA" evidence="2">
    <location>
        <begin position="20"/>
        <end position="83"/>
    </location>
</feature>
<reference evidence="3 4" key="1">
    <citation type="submission" date="2020-11" db="EMBL/GenBank/DDBJ databases">
        <authorList>
            <person name="Kim M.K."/>
        </authorList>
    </citation>
    <scope>NUCLEOTIDE SEQUENCE [LARGE SCALE GENOMIC DNA]</scope>
    <source>
        <strain evidence="3 4">BT290</strain>
    </source>
</reference>
<keyword evidence="4" id="KW-1185">Reference proteome</keyword>
<dbReference type="Gene3D" id="3.30.70.100">
    <property type="match status" value="1"/>
</dbReference>
<organism evidence="3 4">
    <name type="scientific">Microvirga terrestris</name>
    <dbReference type="NCBI Taxonomy" id="2791024"/>
    <lineage>
        <taxon>Bacteria</taxon>
        <taxon>Pseudomonadati</taxon>
        <taxon>Pseudomonadota</taxon>
        <taxon>Alphaproteobacteria</taxon>
        <taxon>Hyphomicrobiales</taxon>
        <taxon>Methylobacteriaceae</taxon>
        <taxon>Microvirga</taxon>
    </lineage>
</organism>
<sequence>MCGCSTHQSQTSKAVDHDPSALALKVEDMACGHCASAITKAIEVGLPGVKVEADLASKSVLVRGAADLSKVKALVTEAGYTPSVA</sequence>
<dbReference type="InterPro" id="IPR036163">
    <property type="entry name" value="HMA_dom_sf"/>
</dbReference>
<keyword evidence="1" id="KW-0479">Metal-binding</keyword>
<dbReference type="SUPFAM" id="SSF55008">
    <property type="entry name" value="HMA, heavy metal-associated domain"/>
    <property type="match status" value="1"/>
</dbReference>
<evidence type="ECO:0000313" key="3">
    <source>
        <dbReference type="EMBL" id="MBF9197376.1"/>
    </source>
</evidence>
<accession>A0ABS0HV50</accession>
<dbReference type="Proteomes" id="UP000611708">
    <property type="component" value="Unassembled WGS sequence"/>
</dbReference>
<dbReference type="PROSITE" id="PS01047">
    <property type="entry name" value="HMA_1"/>
    <property type="match status" value="1"/>
</dbReference>
<proteinExistence type="predicted"/>
<evidence type="ECO:0000313" key="4">
    <source>
        <dbReference type="Proteomes" id="UP000611708"/>
    </source>
</evidence>
<dbReference type="InterPro" id="IPR017969">
    <property type="entry name" value="Heavy-metal-associated_CS"/>
</dbReference>
<dbReference type="PROSITE" id="PS50846">
    <property type="entry name" value="HMA_2"/>
    <property type="match status" value="1"/>
</dbReference>
<gene>
    <name evidence="3" type="ORF">I2H36_15125</name>
</gene>
<dbReference type="CDD" id="cd00371">
    <property type="entry name" value="HMA"/>
    <property type="match status" value="1"/>
</dbReference>
<dbReference type="EMBL" id="JADQDN010000007">
    <property type="protein sequence ID" value="MBF9197376.1"/>
    <property type="molecule type" value="Genomic_DNA"/>
</dbReference>
<comment type="caution">
    <text evidence="3">The sequence shown here is derived from an EMBL/GenBank/DDBJ whole genome shotgun (WGS) entry which is preliminary data.</text>
</comment>
<evidence type="ECO:0000256" key="1">
    <source>
        <dbReference type="ARBA" id="ARBA00022723"/>
    </source>
</evidence>
<evidence type="ECO:0000259" key="2">
    <source>
        <dbReference type="PROSITE" id="PS50846"/>
    </source>
</evidence>